<evidence type="ECO:0000256" key="6">
    <source>
        <dbReference type="ARBA" id="ARBA00032829"/>
    </source>
</evidence>
<evidence type="ECO:0000256" key="1">
    <source>
        <dbReference type="ARBA" id="ARBA00010040"/>
    </source>
</evidence>
<comment type="caution">
    <text evidence="8">The sequence shown here is derived from an EMBL/GenBank/DDBJ whole genome shotgun (WGS) entry which is preliminary data.</text>
</comment>
<evidence type="ECO:0000256" key="5">
    <source>
        <dbReference type="ARBA" id="ARBA00022825"/>
    </source>
</evidence>
<evidence type="ECO:0000313" key="8">
    <source>
        <dbReference type="EMBL" id="KKF94508.1"/>
    </source>
</evidence>
<dbReference type="EMBL" id="LBBL01000155">
    <property type="protein sequence ID" value="KKF94508.1"/>
    <property type="molecule type" value="Genomic_DNA"/>
</dbReference>
<dbReference type="Proteomes" id="UP000034841">
    <property type="component" value="Unassembled WGS sequence"/>
</dbReference>
<accession>A0A0F8BPP0</accession>
<evidence type="ECO:0000256" key="2">
    <source>
        <dbReference type="ARBA" id="ARBA00022670"/>
    </source>
</evidence>
<keyword evidence="3" id="KW-0732">Signal</keyword>
<comment type="similarity">
    <text evidence="1">Belongs to the peptidase S9C family.</text>
</comment>
<dbReference type="InterPro" id="IPR011042">
    <property type="entry name" value="6-blade_b-propeller_TolB-like"/>
</dbReference>
<dbReference type="SMR" id="A0A0F8BPP0"/>
<keyword evidence="2" id="KW-0645">Protease</keyword>
<evidence type="ECO:0000256" key="3">
    <source>
        <dbReference type="ARBA" id="ARBA00022729"/>
    </source>
</evidence>
<dbReference type="InterPro" id="IPR001375">
    <property type="entry name" value="Peptidase_S9_cat"/>
</dbReference>
<feature type="domain" description="Peptidase S9 prolyl oligopeptidase catalytic" evidence="7">
    <location>
        <begin position="484"/>
        <end position="693"/>
    </location>
</feature>
<keyword evidence="9" id="KW-1185">Reference proteome</keyword>
<dbReference type="SUPFAM" id="SSF82171">
    <property type="entry name" value="DPP6 N-terminal domain-like"/>
    <property type="match status" value="1"/>
</dbReference>
<evidence type="ECO:0000259" key="7">
    <source>
        <dbReference type="Pfam" id="PF00326"/>
    </source>
</evidence>
<dbReference type="GO" id="GO:0006508">
    <property type="term" value="P:proteolysis"/>
    <property type="evidence" value="ECO:0007669"/>
    <property type="project" value="UniProtKB-KW"/>
</dbReference>
<dbReference type="OrthoDB" id="416344at2759"/>
<gene>
    <name evidence="8" type="ORF">CFO_g3145</name>
</gene>
<dbReference type="Pfam" id="PF00326">
    <property type="entry name" value="Peptidase_S9"/>
    <property type="match status" value="1"/>
</dbReference>
<keyword evidence="5" id="KW-0720">Serine protease</keyword>
<dbReference type="FunFam" id="3.40.50.1820:FF:000028">
    <property type="entry name" value="S9 family peptidase"/>
    <property type="match status" value="1"/>
</dbReference>
<proteinExistence type="inferred from homology"/>
<dbReference type="Gene3D" id="3.40.50.1820">
    <property type="entry name" value="alpha/beta hydrolase"/>
    <property type="match status" value="1"/>
</dbReference>
<name>A0A0F8BPP0_CERFI</name>
<protein>
    <recommendedName>
        <fullName evidence="6">Dipeptidyl-peptidase V</fullName>
    </recommendedName>
</protein>
<dbReference type="Gene3D" id="2.120.10.30">
    <property type="entry name" value="TolB, C-terminal domain"/>
    <property type="match status" value="1"/>
</dbReference>
<evidence type="ECO:0000313" key="9">
    <source>
        <dbReference type="Proteomes" id="UP000034841"/>
    </source>
</evidence>
<organism evidence="8 9">
    <name type="scientific">Ceratocystis fimbriata f. sp. platani</name>
    <dbReference type="NCBI Taxonomy" id="88771"/>
    <lineage>
        <taxon>Eukaryota</taxon>
        <taxon>Fungi</taxon>
        <taxon>Dikarya</taxon>
        <taxon>Ascomycota</taxon>
        <taxon>Pezizomycotina</taxon>
        <taxon>Sordariomycetes</taxon>
        <taxon>Hypocreomycetidae</taxon>
        <taxon>Microascales</taxon>
        <taxon>Ceratocystidaceae</taxon>
        <taxon>Ceratocystis</taxon>
    </lineage>
</organism>
<reference evidence="8 9" key="1">
    <citation type="submission" date="2015-04" db="EMBL/GenBank/DDBJ databases">
        <title>Genome sequence of Ceratocystis platani, a major pathogen of plane trees.</title>
        <authorList>
            <person name="Belbahri L."/>
        </authorList>
    </citation>
    <scope>NUCLEOTIDE SEQUENCE [LARGE SCALE GENOMIC DNA]</scope>
    <source>
        <strain evidence="8 9">CFO</strain>
    </source>
</reference>
<evidence type="ECO:0000256" key="4">
    <source>
        <dbReference type="ARBA" id="ARBA00022801"/>
    </source>
</evidence>
<dbReference type="PANTHER" id="PTHR42776:SF13">
    <property type="entry name" value="DIPEPTIDYL-PEPTIDASE 5"/>
    <property type="match status" value="1"/>
</dbReference>
<dbReference type="AlphaFoldDB" id="A0A0F8BPP0"/>
<dbReference type="SUPFAM" id="SSF53474">
    <property type="entry name" value="alpha/beta-Hydrolases"/>
    <property type="match status" value="1"/>
</dbReference>
<dbReference type="InterPro" id="IPR029058">
    <property type="entry name" value="AB_hydrolase_fold"/>
</dbReference>
<sequence length="698" mass="78138">MTIRYTNFTPEVMLSAPRRSTAIPNPSGTKLLYSISTYSFHSHRRTAEIRVFDIESRKDTCLCGAPGYREPLWLSDTEVLLLGSVVDGVTSLSVIDIRTPGAVTEISRASGTLDNLRVRRLSDTEVAIAVSAPTTPQGKLYTPSHAKPRYSTAKVYTQLFVRHWDTYNTENKNSVWYGLLRKSGTRYTLASPGLTNALEGTGLECPVPFAPGTNHFDLGPSGIAFVAKDPELNPAMYTKTDLYYVPLKSYTEKPPQQKPSIVHTEKLQGYSASPTFSHSGKKLIFTRMRSKQYESDKRRLMIIPDITDLTNLHEFYSSENGQGTLDLSPDELLWSHDDEHIYFTAESFGKVLLLKVPADATTTKHPIVLYNHDSVINAVVLANSGHILVSGSSLIESMAYYIVKAPSTATATEKPQVELLFSSTSNGALFGLSRKQCDDFWFKGAEDVEVHALVMRPANFNETQKYPLAFLIHGGPQGAWNDAWSTRWNPALFAQQGYVVVACNPTGSTGYGQAFTDAIANSWGGRPYRDLECCMNYIAAEMPYVDMQRAVALGASYGGYMINWIAGQPLARRFKALVCHDGIFSTHTKWATEELFFPYHDFGGAPWDPESTYRQWDPAQFHGRWETPMMVIHNELDYRLPISEGLAMFNVLQARNIPSKFLTFPDENHWVLKPENSLVWHKEVFSFINEHAKVKAPA</sequence>
<dbReference type="PANTHER" id="PTHR42776">
    <property type="entry name" value="SERINE PEPTIDASE S9 FAMILY MEMBER"/>
    <property type="match status" value="1"/>
</dbReference>
<keyword evidence="4 8" id="KW-0378">Hydrolase</keyword>
<dbReference type="GO" id="GO:0004252">
    <property type="term" value="F:serine-type endopeptidase activity"/>
    <property type="evidence" value="ECO:0007669"/>
    <property type="project" value="TreeGrafter"/>
</dbReference>